<proteinExistence type="predicted"/>
<name>A0A6V8KJX4_9ACTN</name>
<protein>
    <recommendedName>
        <fullName evidence="3">S-adenosyl methyltransferase</fullName>
    </recommendedName>
</protein>
<dbReference type="SUPFAM" id="SSF53335">
    <property type="entry name" value="S-adenosyl-L-methionine-dependent methyltransferases"/>
    <property type="match status" value="1"/>
</dbReference>
<reference evidence="1 2" key="2">
    <citation type="submission" date="2020-03" db="EMBL/GenBank/DDBJ databases">
        <authorList>
            <person name="Ichikawa N."/>
            <person name="Kimura A."/>
            <person name="Kitahashi Y."/>
            <person name="Uohara A."/>
        </authorList>
    </citation>
    <scope>NUCLEOTIDE SEQUENCE [LARGE SCALE GENOMIC DNA]</scope>
    <source>
        <strain evidence="1 2">NBRC 108639</strain>
    </source>
</reference>
<dbReference type="Pfam" id="PF04672">
    <property type="entry name" value="Methyltransf_19"/>
    <property type="match status" value="1"/>
</dbReference>
<dbReference type="Proteomes" id="UP000482800">
    <property type="component" value="Unassembled WGS sequence"/>
</dbReference>
<dbReference type="Gene3D" id="3.40.50.150">
    <property type="entry name" value="Vaccinia Virus protein VP39"/>
    <property type="match status" value="1"/>
</dbReference>
<sequence length="275" mass="29601">MTRPTAAAERRADRGRDARVPWRVCRVWDHLTDGFETCRADREMARQMETVIPGVREMARANRAFTRRVVTTLVAAGVEQYLDLGCGTLSANSVHETLIEYGPAARSVHVDIDVVAVDRAIDRITDNGRAGVAAAIRADLCTPATVFKHPTVRRLLDFDKPLAVIAAGVLAHLDDTAAAGLLATVREQSVDGSFLALTHPTADVHAEVNALTTIGAWPRSRTHVEQLLAGWQLPEPGLVWASQWRPGVAPSDPSPAGRGARYLLAALAATAGGER</sequence>
<dbReference type="EMBL" id="BLPF01000002">
    <property type="protein sequence ID" value="GFJ82047.1"/>
    <property type="molecule type" value="Genomic_DNA"/>
</dbReference>
<dbReference type="InterPro" id="IPR029063">
    <property type="entry name" value="SAM-dependent_MTases_sf"/>
</dbReference>
<dbReference type="InterPro" id="IPR006764">
    <property type="entry name" value="SAM_dep_MeTrfase_SAV2177_type"/>
</dbReference>
<accession>A0A6V8KJX4</accession>
<dbReference type="AlphaFoldDB" id="A0A6V8KJX4"/>
<evidence type="ECO:0008006" key="3">
    <source>
        <dbReference type="Google" id="ProtNLM"/>
    </source>
</evidence>
<evidence type="ECO:0000313" key="2">
    <source>
        <dbReference type="Proteomes" id="UP000482800"/>
    </source>
</evidence>
<dbReference type="PIRSF" id="PIRSF017393">
    <property type="entry name" value="MTase_SAV2177"/>
    <property type="match status" value="1"/>
</dbReference>
<gene>
    <name evidence="1" type="ORF">Phou_062270</name>
</gene>
<evidence type="ECO:0000313" key="1">
    <source>
        <dbReference type="EMBL" id="GFJ82047.1"/>
    </source>
</evidence>
<keyword evidence="2" id="KW-1185">Reference proteome</keyword>
<dbReference type="RefSeq" id="WP_173062045.1">
    <property type="nucleotide sequence ID" value="NZ_BAABGO010000057.1"/>
</dbReference>
<comment type="caution">
    <text evidence="1">The sequence shown here is derived from an EMBL/GenBank/DDBJ whole genome shotgun (WGS) entry which is preliminary data.</text>
</comment>
<reference evidence="1 2" key="1">
    <citation type="submission" date="2020-03" db="EMBL/GenBank/DDBJ databases">
        <title>Whole genome shotgun sequence of Phytohabitans houttuyneae NBRC 108639.</title>
        <authorList>
            <person name="Komaki H."/>
            <person name="Tamura T."/>
        </authorList>
    </citation>
    <scope>NUCLEOTIDE SEQUENCE [LARGE SCALE GENOMIC DNA]</scope>
    <source>
        <strain evidence="1 2">NBRC 108639</strain>
    </source>
</reference>
<organism evidence="1 2">
    <name type="scientific">Phytohabitans houttuyneae</name>
    <dbReference type="NCBI Taxonomy" id="1076126"/>
    <lineage>
        <taxon>Bacteria</taxon>
        <taxon>Bacillati</taxon>
        <taxon>Actinomycetota</taxon>
        <taxon>Actinomycetes</taxon>
        <taxon>Micromonosporales</taxon>
        <taxon>Micromonosporaceae</taxon>
    </lineage>
</organism>